<protein>
    <recommendedName>
        <fullName evidence="2">PUB domain-containing protein</fullName>
    </recommendedName>
</protein>
<dbReference type="InterPro" id="IPR042774">
    <property type="entry name" value="UBXN6_PUB"/>
</dbReference>
<dbReference type="Pfam" id="PF09409">
    <property type="entry name" value="PUB"/>
    <property type="match status" value="1"/>
</dbReference>
<evidence type="ECO:0000313" key="4">
    <source>
        <dbReference type="Proteomes" id="UP001177023"/>
    </source>
</evidence>
<organism evidence="3 4">
    <name type="scientific">Mesorhabditis spiculigera</name>
    <dbReference type="NCBI Taxonomy" id="96644"/>
    <lineage>
        <taxon>Eukaryota</taxon>
        <taxon>Metazoa</taxon>
        <taxon>Ecdysozoa</taxon>
        <taxon>Nematoda</taxon>
        <taxon>Chromadorea</taxon>
        <taxon>Rhabditida</taxon>
        <taxon>Rhabditina</taxon>
        <taxon>Rhabditomorpha</taxon>
        <taxon>Rhabditoidea</taxon>
        <taxon>Rhabditidae</taxon>
        <taxon>Mesorhabditinae</taxon>
        <taxon>Mesorhabditis</taxon>
    </lineage>
</organism>
<dbReference type="PANTHER" id="PTHR23153:SF38">
    <property type="entry name" value="UBX DOMAIN-CONTAINING PROTEIN 6"/>
    <property type="match status" value="1"/>
</dbReference>
<feature type="domain" description="PUB" evidence="2">
    <location>
        <begin position="182"/>
        <end position="259"/>
    </location>
</feature>
<dbReference type="GO" id="GO:0005737">
    <property type="term" value="C:cytoplasm"/>
    <property type="evidence" value="ECO:0007669"/>
    <property type="project" value="TreeGrafter"/>
</dbReference>
<dbReference type="EMBL" id="CATQJA010002710">
    <property type="protein sequence ID" value="CAJ0587517.1"/>
    <property type="molecule type" value="Genomic_DNA"/>
</dbReference>
<gene>
    <name evidence="3" type="ORF">MSPICULIGERA_LOCUS25481</name>
</gene>
<dbReference type="PANTHER" id="PTHR23153">
    <property type="entry name" value="UBX-RELATED"/>
    <property type="match status" value="1"/>
</dbReference>
<evidence type="ECO:0000256" key="1">
    <source>
        <dbReference type="SAM" id="MobiDB-lite"/>
    </source>
</evidence>
<feature type="non-terminal residue" evidence="3">
    <location>
        <position position="272"/>
    </location>
</feature>
<feature type="region of interest" description="Disordered" evidence="1">
    <location>
        <begin position="1"/>
        <end position="53"/>
    </location>
</feature>
<dbReference type="SUPFAM" id="SSF143503">
    <property type="entry name" value="PUG domain-like"/>
    <property type="match status" value="1"/>
</dbReference>
<name>A0AA36DIR1_9BILA</name>
<evidence type="ECO:0000313" key="3">
    <source>
        <dbReference type="EMBL" id="CAJ0587517.1"/>
    </source>
</evidence>
<comment type="caution">
    <text evidence="3">The sequence shown here is derived from an EMBL/GenBank/DDBJ whole genome shotgun (WGS) entry which is preliminary data.</text>
</comment>
<keyword evidence="4" id="KW-1185">Reference proteome</keyword>
<proteinExistence type="predicted"/>
<dbReference type="CDD" id="cd10460">
    <property type="entry name" value="PUB_UBXD1"/>
    <property type="match status" value="1"/>
</dbReference>
<sequence length="272" mass="30984">MDRFKKFLKGKKIDKHFKKTGEGVRLGGPGSDPSRQPSVHPGSSQGGHSEIDRVAAADIAAQAAYKRTLAKEEPKTTYGQKKIQMLARREIEEERRKQQGGLESDMEKLGIQQPHQPDEREFIHSDVIKGVYYTCDLIGEDQAMEKKELQNVLEEFLREQIKSDPSETLIPAVMMLYTLNKKEQRQIAVETICKYLQNIAEFPDEPKYRRIRLSNKAFQERVLNVKGGYEILTAAGFTEQRDGDEAFLVIPEDKKPGVQLENREKPVNNIGV</sequence>
<feature type="compositionally biased region" description="Basic residues" evidence="1">
    <location>
        <begin position="1"/>
        <end position="18"/>
    </location>
</feature>
<dbReference type="InterPro" id="IPR018997">
    <property type="entry name" value="PUB_domain"/>
</dbReference>
<reference evidence="3" key="1">
    <citation type="submission" date="2023-06" db="EMBL/GenBank/DDBJ databases">
        <authorList>
            <person name="Delattre M."/>
        </authorList>
    </citation>
    <scope>NUCLEOTIDE SEQUENCE</scope>
    <source>
        <strain evidence="3">AF72</strain>
    </source>
</reference>
<dbReference type="Gene3D" id="1.20.58.2190">
    <property type="match status" value="1"/>
</dbReference>
<feature type="compositionally biased region" description="Polar residues" evidence="1">
    <location>
        <begin position="33"/>
        <end position="47"/>
    </location>
</feature>
<dbReference type="AlphaFoldDB" id="A0AA36DIR1"/>
<dbReference type="Proteomes" id="UP001177023">
    <property type="component" value="Unassembled WGS sequence"/>
</dbReference>
<evidence type="ECO:0000259" key="2">
    <source>
        <dbReference type="Pfam" id="PF09409"/>
    </source>
</evidence>
<feature type="region of interest" description="Disordered" evidence="1">
    <location>
        <begin position="91"/>
        <end position="119"/>
    </location>
</feature>
<accession>A0AA36DIR1</accession>
<dbReference type="SMART" id="SM00580">
    <property type="entry name" value="PUG"/>
    <property type="match status" value="1"/>
</dbReference>
<dbReference type="InterPro" id="IPR036339">
    <property type="entry name" value="PUB-like_dom_sf"/>
</dbReference>